<evidence type="ECO:0000256" key="2">
    <source>
        <dbReference type="HAMAP-Rule" id="MF_00048"/>
    </source>
</evidence>
<dbReference type="InterPro" id="IPR011856">
    <property type="entry name" value="tRNA_endonuc-like_dom_sf"/>
</dbReference>
<dbReference type="PANTHER" id="PTHR34039:SF1">
    <property type="entry name" value="UPF0102 PROTEIN YRAN"/>
    <property type="match status" value="1"/>
</dbReference>
<dbReference type="PANTHER" id="PTHR34039">
    <property type="entry name" value="UPF0102 PROTEIN YRAN"/>
    <property type="match status" value="1"/>
</dbReference>
<dbReference type="EMBL" id="CP134146">
    <property type="protein sequence ID" value="WNC68084.1"/>
    <property type="molecule type" value="Genomic_DNA"/>
</dbReference>
<dbReference type="Pfam" id="PF02021">
    <property type="entry name" value="UPF0102"/>
    <property type="match status" value="1"/>
</dbReference>
<gene>
    <name evidence="3" type="ORF">RI845_16355</name>
</gene>
<dbReference type="NCBIfam" id="NF009150">
    <property type="entry name" value="PRK12497.1-3"/>
    <property type="match status" value="1"/>
</dbReference>
<organism evidence="3 4">
    <name type="scientific">Thalassotalea nanhaiensis</name>
    <dbReference type="NCBI Taxonomy" id="3065648"/>
    <lineage>
        <taxon>Bacteria</taxon>
        <taxon>Pseudomonadati</taxon>
        <taxon>Pseudomonadota</taxon>
        <taxon>Gammaproteobacteria</taxon>
        <taxon>Alteromonadales</taxon>
        <taxon>Colwelliaceae</taxon>
        <taxon>Thalassotalea</taxon>
    </lineage>
</organism>
<dbReference type="CDD" id="cd20736">
    <property type="entry name" value="PoNe_Nuclease"/>
    <property type="match status" value="1"/>
</dbReference>
<proteinExistence type="inferred from homology"/>
<reference evidence="4" key="1">
    <citation type="submission" date="2023-09" db="EMBL/GenBank/DDBJ databases">
        <authorList>
            <person name="Li S."/>
            <person name="Li X."/>
            <person name="Zhang C."/>
            <person name="Zhao Z."/>
        </authorList>
    </citation>
    <scope>NUCLEOTIDE SEQUENCE [LARGE SCALE GENOMIC DNA]</scope>
    <source>
        <strain evidence="4">SQ345</strain>
    </source>
</reference>
<dbReference type="Proteomes" id="UP001248581">
    <property type="component" value="Chromosome"/>
</dbReference>
<protein>
    <recommendedName>
        <fullName evidence="2">UPF0102 protein RI845_16355</fullName>
    </recommendedName>
</protein>
<sequence>MQIELLAERYPGVSIVRHGYRMLICSKITTKLQGDIYEQAALDYLLKQKLTLIERNFNCKLGEIDLIMQEQEFIVFIEVKYRKSTNFGEPSEMVSPAKQKKICKTAKIYLQKHGLNEYNTLCRFDVVSIKGPAASTEITWLKNAFNGV</sequence>
<dbReference type="RefSeq" id="WP_348387242.1">
    <property type="nucleotide sequence ID" value="NZ_CP134146.1"/>
</dbReference>
<accession>A0ABY9TGZ9</accession>
<evidence type="ECO:0000313" key="4">
    <source>
        <dbReference type="Proteomes" id="UP001248581"/>
    </source>
</evidence>
<dbReference type="InterPro" id="IPR011335">
    <property type="entry name" value="Restrct_endonuc-II-like"/>
</dbReference>
<comment type="similarity">
    <text evidence="1 2">Belongs to the UPF0102 family.</text>
</comment>
<keyword evidence="4" id="KW-1185">Reference proteome</keyword>
<dbReference type="HAMAP" id="MF_00048">
    <property type="entry name" value="UPF0102"/>
    <property type="match status" value="1"/>
</dbReference>
<dbReference type="SUPFAM" id="SSF52980">
    <property type="entry name" value="Restriction endonuclease-like"/>
    <property type="match status" value="1"/>
</dbReference>
<evidence type="ECO:0000256" key="1">
    <source>
        <dbReference type="ARBA" id="ARBA00006738"/>
    </source>
</evidence>
<evidence type="ECO:0000313" key="3">
    <source>
        <dbReference type="EMBL" id="WNC68084.1"/>
    </source>
</evidence>
<dbReference type="Gene3D" id="3.40.1350.10">
    <property type="match status" value="1"/>
</dbReference>
<dbReference type="NCBIfam" id="TIGR00252">
    <property type="entry name" value="YraN family protein"/>
    <property type="match status" value="1"/>
</dbReference>
<name>A0ABY9TGZ9_9GAMM</name>
<dbReference type="InterPro" id="IPR003509">
    <property type="entry name" value="UPF0102_YraN-like"/>
</dbReference>